<evidence type="ECO:0000313" key="11">
    <source>
        <dbReference type="Proteomes" id="UP001174909"/>
    </source>
</evidence>
<feature type="transmembrane region" description="Helical" evidence="9">
    <location>
        <begin position="67"/>
        <end position="85"/>
    </location>
</feature>
<keyword evidence="4 9" id="KW-0812">Transmembrane</keyword>
<dbReference type="GO" id="GO:0005886">
    <property type="term" value="C:plasma membrane"/>
    <property type="evidence" value="ECO:0007669"/>
    <property type="project" value="UniProtKB-SubCell"/>
</dbReference>
<feature type="transmembrane region" description="Helical" evidence="9">
    <location>
        <begin position="33"/>
        <end position="55"/>
    </location>
</feature>
<protein>
    <submittedName>
        <fullName evidence="10">Fluoride ion transporter CrcB</fullName>
    </submittedName>
</protein>
<evidence type="ECO:0000256" key="6">
    <source>
        <dbReference type="ARBA" id="ARBA00023136"/>
    </source>
</evidence>
<dbReference type="PANTHER" id="PTHR28259:SF1">
    <property type="entry name" value="FLUORIDE EXPORT PROTEIN 1-RELATED"/>
    <property type="match status" value="1"/>
</dbReference>
<comment type="caution">
    <text evidence="10">The sequence shown here is derived from an EMBL/GenBank/DDBJ whole genome shotgun (WGS) entry which is preliminary data.</text>
</comment>
<dbReference type="InterPro" id="IPR003691">
    <property type="entry name" value="FluC"/>
</dbReference>
<keyword evidence="6 9" id="KW-0472">Membrane</keyword>
<sequence length="124" mass="13444">MEKLLSVAIGGAAGALARYGTVVIYQRYSPTTFPLAILTVNVLGSLLFGLVWAYAEDRDWVSENMRLLVLTGFLGSFTTFSTFAFDEAMFFRSGSWAIFVANLLISNAAALAAVFVGFRIGKVI</sequence>
<dbReference type="GO" id="GO:1903425">
    <property type="term" value="F:fluoride transmembrane transporter activity"/>
    <property type="evidence" value="ECO:0007669"/>
    <property type="project" value="TreeGrafter"/>
</dbReference>
<comment type="function">
    <text evidence="1">Fluoride channel required for the rapid expulsion of cytoplasmic fluoride.</text>
</comment>
<dbReference type="Proteomes" id="UP001174909">
    <property type="component" value="Unassembled WGS sequence"/>
</dbReference>
<proteinExistence type="inferred from homology"/>
<evidence type="ECO:0000313" key="10">
    <source>
        <dbReference type="EMBL" id="CAI8044977.1"/>
    </source>
</evidence>
<organism evidence="10 11">
    <name type="scientific">Geodia barretti</name>
    <name type="common">Barrett's horny sponge</name>
    <dbReference type="NCBI Taxonomy" id="519541"/>
    <lineage>
        <taxon>Eukaryota</taxon>
        <taxon>Metazoa</taxon>
        <taxon>Porifera</taxon>
        <taxon>Demospongiae</taxon>
        <taxon>Heteroscleromorpha</taxon>
        <taxon>Tetractinellida</taxon>
        <taxon>Astrophorina</taxon>
        <taxon>Geodiidae</taxon>
        <taxon>Geodia</taxon>
    </lineage>
</organism>
<keyword evidence="5 9" id="KW-1133">Transmembrane helix</keyword>
<evidence type="ECO:0000256" key="1">
    <source>
        <dbReference type="ARBA" id="ARBA00002598"/>
    </source>
</evidence>
<comment type="subcellular location">
    <subcellularLocation>
        <location evidence="2">Cell membrane</location>
        <topology evidence="2">Multi-pass membrane protein</topology>
    </subcellularLocation>
</comment>
<accession>A0AA35TD41</accession>
<evidence type="ECO:0000256" key="3">
    <source>
        <dbReference type="ARBA" id="ARBA00022475"/>
    </source>
</evidence>
<evidence type="ECO:0000256" key="2">
    <source>
        <dbReference type="ARBA" id="ARBA00004651"/>
    </source>
</evidence>
<dbReference type="HAMAP" id="MF_00454">
    <property type="entry name" value="FluC"/>
    <property type="match status" value="1"/>
</dbReference>
<evidence type="ECO:0000256" key="4">
    <source>
        <dbReference type="ARBA" id="ARBA00022692"/>
    </source>
</evidence>
<dbReference type="AlphaFoldDB" id="A0AA35TD41"/>
<dbReference type="Pfam" id="PF02537">
    <property type="entry name" value="CRCB"/>
    <property type="match status" value="1"/>
</dbReference>
<dbReference type="PANTHER" id="PTHR28259">
    <property type="entry name" value="FLUORIDE EXPORT PROTEIN 1-RELATED"/>
    <property type="match status" value="1"/>
</dbReference>
<evidence type="ECO:0000256" key="5">
    <source>
        <dbReference type="ARBA" id="ARBA00022989"/>
    </source>
</evidence>
<evidence type="ECO:0000256" key="8">
    <source>
        <dbReference type="ARBA" id="ARBA00035585"/>
    </source>
</evidence>
<evidence type="ECO:0000256" key="9">
    <source>
        <dbReference type="SAM" id="Phobius"/>
    </source>
</evidence>
<gene>
    <name evidence="10" type="ORF">GBAR_LOCUS24898</name>
</gene>
<evidence type="ECO:0000256" key="7">
    <source>
        <dbReference type="ARBA" id="ARBA00035120"/>
    </source>
</evidence>
<dbReference type="EMBL" id="CASHTH010003438">
    <property type="protein sequence ID" value="CAI8044977.1"/>
    <property type="molecule type" value="Genomic_DNA"/>
</dbReference>
<keyword evidence="11" id="KW-1185">Reference proteome</keyword>
<comment type="catalytic activity">
    <reaction evidence="8">
        <text>fluoride(in) = fluoride(out)</text>
        <dbReference type="Rhea" id="RHEA:76159"/>
        <dbReference type="ChEBI" id="CHEBI:17051"/>
    </reaction>
    <physiologicalReaction direction="left-to-right" evidence="8">
        <dbReference type="Rhea" id="RHEA:76160"/>
    </physiologicalReaction>
</comment>
<reference evidence="10" key="1">
    <citation type="submission" date="2023-03" db="EMBL/GenBank/DDBJ databases">
        <authorList>
            <person name="Steffen K."/>
            <person name="Cardenas P."/>
        </authorList>
    </citation>
    <scope>NUCLEOTIDE SEQUENCE</scope>
</reference>
<dbReference type="NCBIfam" id="TIGR00494">
    <property type="entry name" value="crcB"/>
    <property type="match status" value="1"/>
</dbReference>
<keyword evidence="3" id="KW-1003">Cell membrane</keyword>
<name>A0AA35TD41_GEOBA</name>
<comment type="similarity">
    <text evidence="7">Belongs to the fluoride channel Fluc/FEX (TC 1.A.43) family.</text>
</comment>
<feature type="transmembrane region" description="Helical" evidence="9">
    <location>
        <begin position="97"/>
        <end position="118"/>
    </location>
</feature>